<accession>A0A0H2RG71</accession>
<reference evidence="2 3" key="1">
    <citation type="submission" date="2015-04" db="EMBL/GenBank/DDBJ databases">
        <title>Complete genome sequence of Schizopora paradoxa KUC8140, a cosmopolitan wood degrader in East Asia.</title>
        <authorList>
            <consortium name="DOE Joint Genome Institute"/>
            <person name="Min B."/>
            <person name="Park H."/>
            <person name="Jang Y."/>
            <person name="Kim J.-J."/>
            <person name="Kim K.H."/>
            <person name="Pangilinan J."/>
            <person name="Lipzen A."/>
            <person name="Riley R."/>
            <person name="Grigoriev I.V."/>
            <person name="Spatafora J.W."/>
            <person name="Choi I.-G."/>
        </authorList>
    </citation>
    <scope>NUCLEOTIDE SEQUENCE [LARGE SCALE GENOMIC DNA]</scope>
    <source>
        <strain evidence="2 3">KUC8140</strain>
    </source>
</reference>
<dbReference type="AlphaFoldDB" id="A0A0H2RG71"/>
<feature type="region of interest" description="Disordered" evidence="1">
    <location>
        <begin position="129"/>
        <end position="188"/>
    </location>
</feature>
<feature type="compositionally biased region" description="Basic and acidic residues" evidence="1">
    <location>
        <begin position="174"/>
        <end position="183"/>
    </location>
</feature>
<evidence type="ECO:0000313" key="3">
    <source>
        <dbReference type="Proteomes" id="UP000053477"/>
    </source>
</evidence>
<evidence type="ECO:0000256" key="1">
    <source>
        <dbReference type="SAM" id="MobiDB-lite"/>
    </source>
</evidence>
<name>A0A0H2RG71_9AGAM</name>
<dbReference type="EMBL" id="KQ086014">
    <property type="protein sequence ID" value="KLO10885.1"/>
    <property type="molecule type" value="Genomic_DNA"/>
</dbReference>
<feature type="compositionally biased region" description="Low complexity" evidence="1">
    <location>
        <begin position="299"/>
        <end position="310"/>
    </location>
</feature>
<sequence length="347" mass="37612">MTISDFSWKSAELLRAVLHISGTISGFPITAEIAISRTVQKMAMRNRGKRKPEMGKLPNGVLGTQFRPAPLRGAEIWRVVTVSCKVCRRAESVKTVTRHNGGRIVRNGTVHATPKTFAVDKAVGKVVKTNPKDSDSTQKMSAIEKSAAAEGTKKRKASEGGNSAKASTVTEDVNVTKKADGRPSKKSKPIDAVMEVAVEEEKTKQMQLAYAKSQSELNIEKVKADSAVKTQMIKAKAIESKFKSEEKRLKLQIKMKELELRERELSMSQASRSTGMGFGAFSSPLVAQSSQNPFERRSSSPFSQSGVPSPLDDQLLPQHAAMPSSNAPGFPGQMELGFSNDGGASLY</sequence>
<gene>
    <name evidence="2" type="ORF">SCHPADRAFT_942493</name>
</gene>
<feature type="compositionally biased region" description="Polar residues" evidence="1">
    <location>
        <begin position="160"/>
        <end position="173"/>
    </location>
</feature>
<proteinExistence type="predicted"/>
<organism evidence="2 3">
    <name type="scientific">Schizopora paradoxa</name>
    <dbReference type="NCBI Taxonomy" id="27342"/>
    <lineage>
        <taxon>Eukaryota</taxon>
        <taxon>Fungi</taxon>
        <taxon>Dikarya</taxon>
        <taxon>Basidiomycota</taxon>
        <taxon>Agaricomycotina</taxon>
        <taxon>Agaricomycetes</taxon>
        <taxon>Hymenochaetales</taxon>
        <taxon>Schizoporaceae</taxon>
        <taxon>Schizopora</taxon>
    </lineage>
</organism>
<dbReference type="Proteomes" id="UP000053477">
    <property type="component" value="Unassembled WGS sequence"/>
</dbReference>
<evidence type="ECO:0000313" key="2">
    <source>
        <dbReference type="EMBL" id="KLO10885.1"/>
    </source>
</evidence>
<keyword evidence="3" id="KW-1185">Reference proteome</keyword>
<dbReference type="InParanoid" id="A0A0H2RG71"/>
<protein>
    <submittedName>
        <fullName evidence="2">Uncharacterized protein</fullName>
    </submittedName>
</protein>
<feature type="region of interest" description="Disordered" evidence="1">
    <location>
        <begin position="287"/>
        <end position="347"/>
    </location>
</feature>